<organism evidence="3 4">
    <name type="scientific">Saccoglossus kowalevskii</name>
    <name type="common">Acorn worm</name>
    <dbReference type="NCBI Taxonomy" id="10224"/>
    <lineage>
        <taxon>Eukaryota</taxon>
        <taxon>Metazoa</taxon>
        <taxon>Hemichordata</taxon>
        <taxon>Enteropneusta</taxon>
        <taxon>Harrimaniidae</taxon>
        <taxon>Saccoglossus</taxon>
    </lineage>
</organism>
<feature type="compositionally biased region" description="Basic and acidic residues" evidence="1">
    <location>
        <begin position="30"/>
        <end position="53"/>
    </location>
</feature>
<feature type="domain" description="Hyaluronan/mRNA-binding protein" evidence="2">
    <location>
        <begin position="188"/>
        <end position="302"/>
    </location>
</feature>
<dbReference type="GeneID" id="100366783"/>
<feature type="region of interest" description="Disordered" evidence="1">
    <location>
        <begin position="341"/>
        <end position="412"/>
    </location>
</feature>
<dbReference type="Proteomes" id="UP000694865">
    <property type="component" value="Unplaced"/>
</dbReference>
<feature type="region of interest" description="Disordered" evidence="1">
    <location>
        <begin position="26"/>
        <end position="260"/>
    </location>
</feature>
<name>A0ABM0MWC3_SACKO</name>
<evidence type="ECO:0000259" key="2">
    <source>
        <dbReference type="SMART" id="SM01233"/>
    </source>
</evidence>
<feature type="compositionally biased region" description="Basic and acidic residues" evidence="1">
    <location>
        <begin position="62"/>
        <end position="82"/>
    </location>
</feature>
<protein>
    <submittedName>
        <fullName evidence="4">Plasminogen activator inhibitor 1 RNA-binding protein-like isoform X2</fullName>
    </submittedName>
</protein>
<proteinExistence type="predicted"/>
<feature type="compositionally biased region" description="Low complexity" evidence="1">
    <location>
        <begin position="88"/>
        <end position="101"/>
    </location>
</feature>
<accession>A0ABM0MWC3</accession>
<dbReference type="RefSeq" id="XP_006824314.1">
    <property type="nucleotide sequence ID" value="XM_006824251.1"/>
</dbReference>
<dbReference type="InterPro" id="IPR039764">
    <property type="entry name" value="HABP4/SERBP1-like"/>
</dbReference>
<dbReference type="PANTHER" id="PTHR12299:SF17">
    <property type="entry name" value="AT19571P-RELATED"/>
    <property type="match status" value="1"/>
</dbReference>
<feature type="compositionally biased region" description="Gly residues" evidence="1">
    <location>
        <begin position="351"/>
        <end position="382"/>
    </location>
</feature>
<sequence length="412" mass="46079">MDCSYGIGVANRYALFLDSEVDPDALNDVEDQKKDQEKPSKKQDKRAKGEAKSKQNQQQVNSKKEPLQPSNTRKEDSTRETLNKPPRRQQQQQQQQQPQQQDGDNSRRQGNRSTFNSFDIENKRPDNRRNRRPFTPRDDTEGTPTQTTPQQVDFRNERDSRERSERGRGFRGRGRGRGGYFGGRDNRGKREFERHSGSDKSSSVKAQDKRDGAGSHNWGNVRDDVKEATNPELNTSAVSDDAEYANKTGDEATEPKDGLNEEEIAAKEAEAKQMSLDEYKAQVIMEREKLANKFNFRKAGEGEDQAQWKKTYVLKNKPDSKYDKAADDKFVREKISKPTVDIEIKFADTSRGGGRGAGSGPGRRGGGRGGGGRGRRGGGPGRGNNNMKNQSSFGGGAAPRMDDENDFPLLGK</sequence>
<evidence type="ECO:0000313" key="3">
    <source>
        <dbReference type="Proteomes" id="UP000694865"/>
    </source>
</evidence>
<reference evidence="4" key="1">
    <citation type="submission" date="2025-08" db="UniProtKB">
        <authorList>
            <consortium name="RefSeq"/>
        </authorList>
    </citation>
    <scope>IDENTIFICATION</scope>
    <source>
        <tissue evidence="4">Testes</tissue>
    </source>
</reference>
<dbReference type="PANTHER" id="PTHR12299">
    <property type="entry name" value="HYALURONIC ACID-BINDING PROTEIN 4"/>
    <property type="match status" value="1"/>
</dbReference>
<feature type="compositionally biased region" description="Basic and acidic residues" evidence="1">
    <location>
        <begin position="184"/>
        <end position="198"/>
    </location>
</feature>
<gene>
    <name evidence="4" type="primary">LOC100366783</name>
</gene>
<feature type="compositionally biased region" description="Low complexity" evidence="1">
    <location>
        <begin position="143"/>
        <end position="153"/>
    </location>
</feature>
<keyword evidence="3" id="KW-1185">Reference proteome</keyword>
<dbReference type="Pfam" id="PF04774">
    <property type="entry name" value="HABP4_PAI-RBP1"/>
    <property type="match status" value="1"/>
</dbReference>
<feature type="compositionally biased region" description="Basic and acidic residues" evidence="1">
    <location>
        <begin position="154"/>
        <end position="168"/>
    </location>
</feature>
<feature type="compositionally biased region" description="Basic and acidic residues" evidence="1">
    <location>
        <begin position="248"/>
        <end position="260"/>
    </location>
</feature>
<dbReference type="InterPro" id="IPR006861">
    <property type="entry name" value="HABP4_PAIRBP1-bd"/>
</dbReference>
<evidence type="ECO:0000256" key="1">
    <source>
        <dbReference type="SAM" id="MobiDB-lite"/>
    </source>
</evidence>
<dbReference type="SMART" id="SM01233">
    <property type="entry name" value="HABP4_PAI-RBP1"/>
    <property type="match status" value="1"/>
</dbReference>
<evidence type="ECO:0000313" key="4">
    <source>
        <dbReference type="RefSeq" id="XP_006824314.1"/>
    </source>
</evidence>